<evidence type="ECO:0000256" key="4">
    <source>
        <dbReference type="ARBA" id="ARBA00023136"/>
    </source>
</evidence>
<evidence type="ECO:0000313" key="8">
    <source>
        <dbReference type="Proteomes" id="UP000499080"/>
    </source>
</evidence>
<evidence type="ECO:0000256" key="1">
    <source>
        <dbReference type="ARBA" id="ARBA00004141"/>
    </source>
</evidence>
<feature type="transmembrane region" description="Helical" evidence="5">
    <location>
        <begin position="265"/>
        <end position="290"/>
    </location>
</feature>
<dbReference type="Pfam" id="PF12698">
    <property type="entry name" value="ABC2_membrane_3"/>
    <property type="match status" value="1"/>
</dbReference>
<evidence type="ECO:0000256" key="3">
    <source>
        <dbReference type="ARBA" id="ARBA00022989"/>
    </source>
</evidence>
<dbReference type="GO" id="GO:0140359">
    <property type="term" value="F:ABC-type transporter activity"/>
    <property type="evidence" value="ECO:0007669"/>
    <property type="project" value="InterPro"/>
</dbReference>
<reference evidence="7 8" key="1">
    <citation type="journal article" date="2019" name="Sci. Rep.">
        <title>Orb-weaving spider Araneus ventricosus genome elucidates the spidroin gene catalogue.</title>
        <authorList>
            <person name="Kono N."/>
            <person name="Nakamura H."/>
            <person name="Ohtoshi R."/>
            <person name="Moran D.A.P."/>
            <person name="Shinohara A."/>
            <person name="Yoshida Y."/>
            <person name="Fujiwara M."/>
            <person name="Mori M."/>
            <person name="Tomita M."/>
            <person name="Arakawa K."/>
        </authorList>
    </citation>
    <scope>NUCLEOTIDE SEQUENCE [LARGE SCALE GENOMIC DNA]</scope>
</reference>
<keyword evidence="3 5" id="KW-1133">Transmembrane helix</keyword>
<dbReference type="OrthoDB" id="6435212at2759"/>
<dbReference type="GO" id="GO:0016020">
    <property type="term" value="C:membrane"/>
    <property type="evidence" value="ECO:0007669"/>
    <property type="project" value="UniProtKB-SubCell"/>
</dbReference>
<dbReference type="AlphaFoldDB" id="A0A4Y2LNW7"/>
<keyword evidence="8" id="KW-1185">Reference proteome</keyword>
<dbReference type="Proteomes" id="UP000499080">
    <property type="component" value="Unassembled WGS sequence"/>
</dbReference>
<feature type="transmembrane region" description="Helical" evidence="5">
    <location>
        <begin position="214"/>
        <end position="235"/>
    </location>
</feature>
<proteinExistence type="predicted"/>
<evidence type="ECO:0000313" key="7">
    <source>
        <dbReference type="EMBL" id="GBN16282.1"/>
    </source>
</evidence>
<protein>
    <recommendedName>
        <fullName evidence="6">ABC-2 type transporter transmembrane domain-containing protein</fullName>
    </recommendedName>
</protein>
<organism evidence="7 8">
    <name type="scientific">Araneus ventricosus</name>
    <name type="common">Orbweaver spider</name>
    <name type="synonym">Epeira ventricosa</name>
    <dbReference type="NCBI Taxonomy" id="182803"/>
    <lineage>
        <taxon>Eukaryota</taxon>
        <taxon>Metazoa</taxon>
        <taxon>Ecdysozoa</taxon>
        <taxon>Arthropoda</taxon>
        <taxon>Chelicerata</taxon>
        <taxon>Arachnida</taxon>
        <taxon>Araneae</taxon>
        <taxon>Araneomorphae</taxon>
        <taxon>Entelegynae</taxon>
        <taxon>Araneoidea</taxon>
        <taxon>Araneidae</taxon>
        <taxon>Araneus</taxon>
    </lineage>
</organism>
<keyword evidence="4 5" id="KW-0472">Membrane</keyword>
<name>A0A4Y2LNW7_ARAVE</name>
<evidence type="ECO:0000259" key="6">
    <source>
        <dbReference type="Pfam" id="PF12698"/>
    </source>
</evidence>
<comment type="caution">
    <text evidence="7">The sequence shown here is derived from an EMBL/GenBank/DDBJ whole genome shotgun (WGS) entry which is preliminary data.</text>
</comment>
<sequence>MIFNDISDVSRDSFHPALHASLDNQFRALLLKHFRCSKRRWKFHIIQLAVPFILMLICFYCIKSANESRNQPLKLDISSVYGTTDGFYYNNDQSLSDMSETFKNVLELNDVSAEKVSEPTYYVLNYGEKSLAKYLKRLVVGGTIDRFPSGRLHLTAWHNSGSIHSVPMSLLLMQTALLRHITRSDSSISLTIVPLISVSEKYSKIIFSGFSTQFVSFFLPLALTFLSVSFILAPMHERATKSKLLQLMSGIPTAMYWTSMFLWDYLIYFVICIFLIMAPAVFFPFVFFGVHPESIEKILLMYHGVGRVLLAWHWYPDVSGRWDVIRGSAEQVQPEMLHFSSPCYGSFIDDNATFHCSGIVQHCFHKNVSEFFYPVHLKMHI</sequence>
<gene>
    <name evidence="7" type="ORF">AVEN_257_1</name>
</gene>
<evidence type="ECO:0000256" key="5">
    <source>
        <dbReference type="SAM" id="Phobius"/>
    </source>
</evidence>
<feature type="domain" description="ABC-2 type transporter transmembrane" evidence="6">
    <location>
        <begin position="41"/>
        <end position="289"/>
    </location>
</feature>
<accession>A0A4Y2LNW7</accession>
<dbReference type="EMBL" id="BGPR01119610">
    <property type="protein sequence ID" value="GBN16282.1"/>
    <property type="molecule type" value="Genomic_DNA"/>
</dbReference>
<keyword evidence="2 5" id="KW-0812">Transmembrane</keyword>
<evidence type="ECO:0000256" key="2">
    <source>
        <dbReference type="ARBA" id="ARBA00022692"/>
    </source>
</evidence>
<feature type="transmembrane region" description="Helical" evidence="5">
    <location>
        <begin position="41"/>
        <end position="62"/>
    </location>
</feature>
<dbReference type="InterPro" id="IPR013525">
    <property type="entry name" value="ABC2_TM"/>
</dbReference>
<comment type="subcellular location">
    <subcellularLocation>
        <location evidence="1">Membrane</location>
        <topology evidence="1">Multi-pass membrane protein</topology>
    </subcellularLocation>
</comment>